<protein>
    <submittedName>
        <fullName evidence="7">ParB/RepB/Spo0J family partition protein</fullName>
    </submittedName>
</protein>
<dbReference type="InterPro" id="IPR057240">
    <property type="entry name" value="ParB_dimer_C"/>
</dbReference>
<evidence type="ECO:0000256" key="1">
    <source>
        <dbReference type="ARBA" id="ARBA00004453"/>
    </source>
</evidence>
<evidence type="ECO:0000313" key="7">
    <source>
        <dbReference type="EMBL" id="RLL41744.1"/>
    </source>
</evidence>
<dbReference type="SMART" id="SM00470">
    <property type="entry name" value="ParB"/>
    <property type="match status" value="1"/>
</dbReference>
<dbReference type="SUPFAM" id="SSF109709">
    <property type="entry name" value="KorB DNA-binding domain-like"/>
    <property type="match status" value="1"/>
</dbReference>
<keyword evidence="4" id="KW-0159">Chromosome partition</keyword>
<feature type="domain" description="ParB-like N-terminal" evidence="6">
    <location>
        <begin position="25"/>
        <end position="114"/>
    </location>
</feature>
<dbReference type="PANTHER" id="PTHR33375:SF1">
    <property type="entry name" value="CHROMOSOME-PARTITIONING PROTEIN PARB-RELATED"/>
    <property type="match status" value="1"/>
</dbReference>
<accession>A0A498D786</accession>
<name>A0A498D786_9BACI</name>
<evidence type="ECO:0000259" key="6">
    <source>
        <dbReference type="SMART" id="SM00470"/>
    </source>
</evidence>
<dbReference type="FunFam" id="3.90.1530.30:FF:000001">
    <property type="entry name" value="Chromosome partitioning protein ParB"/>
    <property type="match status" value="1"/>
</dbReference>
<dbReference type="InterPro" id="IPR036086">
    <property type="entry name" value="ParB/Sulfiredoxin_sf"/>
</dbReference>
<dbReference type="Pfam" id="PF02195">
    <property type="entry name" value="ParB_N"/>
    <property type="match status" value="1"/>
</dbReference>
<dbReference type="NCBIfam" id="TIGR00180">
    <property type="entry name" value="parB_part"/>
    <property type="match status" value="1"/>
</dbReference>
<keyword evidence="8" id="KW-1185">Reference proteome</keyword>
<proteinExistence type="inferred from homology"/>
<gene>
    <name evidence="7" type="ORF">D8M04_16890</name>
</gene>
<dbReference type="Gene3D" id="3.90.1530.30">
    <property type="match status" value="1"/>
</dbReference>
<comment type="subcellular location">
    <subcellularLocation>
        <location evidence="1">Cytoplasm</location>
        <location evidence="1">Nucleoid</location>
    </subcellularLocation>
</comment>
<dbReference type="PANTHER" id="PTHR33375">
    <property type="entry name" value="CHROMOSOME-PARTITIONING PROTEIN PARB-RELATED"/>
    <property type="match status" value="1"/>
</dbReference>
<dbReference type="InterPro" id="IPR003115">
    <property type="entry name" value="ParB_N"/>
</dbReference>
<comment type="caution">
    <text evidence="7">The sequence shown here is derived from an EMBL/GenBank/DDBJ whole genome shotgun (WGS) entry which is preliminary data.</text>
</comment>
<dbReference type="GO" id="GO:0003677">
    <property type="term" value="F:DNA binding"/>
    <property type="evidence" value="ECO:0007669"/>
    <property type="project" value="UniProtKB-KW"/>
</dbReference>
<dbReference type="CDD" id="cd16393">
    <property type="entry name" value="SPO0J_N"/>
    <property type="match status" value="1"/>
</dbReference>
<evidence type="ECO:0000256" key="2">
    <source>
        <dbReference type="ARBA" id="ARBA00006295"/>
    </source>
</evidence>
<evidence type="ECO:0000313" key="8">
    <source>
        <dbReference type="Proteomes" id="UP000270219"/>
    </source>
</evidence>
<dbReference type="GO" id="GO:0005694">
    <property type="term" value="C:chromosome"/>
    <property type="evidence" value="ECO:0007669"/>
    <property type="project" value="TreeGrafter"/>
</dbReference>
<organism evidence="7 8">
    <name type="scientific">Oceanobacillus piezotolerans</name>
    <dbReference type="NCBI Taxonomy" id="2448030"/>
    <lineage>
        <taxon>Bacteria</taxon>
        <taxon>Bacillati</taxon>
        <taxon>Bacillota</taxon>
        <taxon>Bacilli</taxon>
        <taxon>Bacillales</taxon>
        <taxon>Bacillaceae</taxon>
        <taxon>Oceanobacillus</taxon>
    </lineage>
</organism>
<dbReference type="OrthoDB" id="9802051at2"/>
<reference evidence="7 8" key="1">
    <citation type="submission" date="2018-10" db="EMBL/GenBank/DDBJ databases">
        <title>Oceanobacillus sp. YLB-02 draft genome.</title>
        <authorList>
            <person name="Yu L."/>
        </authorList>
    </citation>
    <scope>NUCLEOTIDE SEQUENCE [LARGE SCALE GENOMIC DNA]</scope>
    <source>
        <strain evidence="7 8">YLB-02</strain>
    </source>
</reference>
<evidence type="ECO:0000256" key="3">
    <source>
        <dbReference type="ARBA" id="ARBA00022490"/>
    </source>
</evidence>
<dbReference type="Gene3D" id="1.10.10.2830">
    <property type="match status" value="1"/>
</dbReference>
<evidence type="ECO:0000256" key="5">
    <source>
        <dbReference type="ARBA" id="ARBA00023125"/>
    </source>
</evidence>
<dbReference type="InterPro" id="IPR050336">
    <property type="entry name" value="Chromosome_partition/occlusion"/>
</dbReference>
<sequence>MAKGLGKGINAFFPELEKVDNDSVQELAITECRPNPYQPRKTFHADTIEELKESILEYGILQPLIARKSIKGYEIVVGERRFRAAKEAGLKTVPVIVKELSDEKMMELALLENLQREDLTPIEEAHAYANLIQELKITQEELSKRLGKSRSHIANMIRLLSLPEKVVAFINNGELSMGHGRALLGLKDKERLLPLVNKIRNEKLNVRQVEKLIHALNQTPEKKKEKPKKDVFITERESVLRDRLGTAVTIQRGKRKGKIEIEFYNDDDLERIIDLLNE</sequence>
<dbReference type="InterPro" id="IPR041468">
    <property type="entry name" value="HTH_ParB/Spo0J"/>
</dbReference>
<dbReference type="InterPro" id="IPR004437">
    <property type="entry name" value="ParB/RepB/Spo0J"/>
</dbReference>
<dbReference type="GO" id="GO:0009295">
    <property type="term" value="C:nucleoid"/>
    <property type="evidence" value="ECO:0007669"/>
    <property type="project" value="UniProtKB-SubCell"/>
</dbReference>
<comment type="similarity">
    <text evidence="2">Belongs to the ParB family.</text>
</comment>
<dbReference type="SUPFAM" id="SSF110849">
    <property type="entry name" value="ParB/Sulfiredoxin"/>
    <property type="match status" value="1"/>
</dbReference>
<dbReference type="Pfam" id="PF17762">
    <property type="entry name" value="HTH_ParB"/>
    <property type="match status" value="1"/>
</dbReference>
<evidence type="ECO:0000256" key="4">
    <source>
        <dbReference type="ARBA" id="ARBA00022829"/>
    </source>
</evidence>
<dbReference type="GO" id="GO:0045881">
    <property type="term" value="P:positive regulation of sporulation resulting in formation of a cellular spore"/>
    <property type="evidence" value="ECO:0007669"/>
    <property type="project" value="TreeGrafter"/>
</dbReference>
<dbReference type="Proteomes" id="UP000270219">
    <property type="component" value="Unassembled WGS sequence"/>
</dbReference>
<dbReference type="AlphaFoldDB" id="A0A498D786"/>
<keyword evidence="5" id="KW-0238">DNA-binding</keyword>
<dbReference type="GO" id="GO:0007059">
    <property type="term" value="P:chromosome segregation"/>
    <property type="evidence" value="ECO:0007669"/>
    <property type="project" value="UniProtKB-KW"/>
</dbReference>
<dbReference type="FunFam" id="1.10.10.2830:FF:000001">
    <property type="entry name" value="Chromosome partitioning protein ParB"/>
    <property type="match status" value="1"/>
</dbReference>
<keyword evidence="3" id="KW-0963">Cytoplasm</keyword>
<dbReference type="Pfam" id="PF23552">
    <property type="entry name" value="ParB_C"/>
    <property type="match status" value="1"/>
</dbReference>
<dbReference type="EMBL" id="RCHR01000007">
    <property type="protein sequence ID" value="RLL41744.1"/>
    <property type="molecule type" value="Genomic_DNA"/>
</dbReference>
<dbReference type="RefSeq" id="WP_121524584.1">
    <property type="nucleotide sequence ID" value="NZ_RCHR01000007.1"/>
</dbReference>